<feature type="compositionally biased region" description="Basic and acidic residues" evidence="2">
    <location>
        <begin position="204"/>
        <end position="221"/>
    </location>
</feature>
<dbReference type="OrthoDB" id="370976at2759"/>
<dbReference type="InterPro" id="IPR000727">
    <property type="entry name" value="T_SNARE_dom"/>
</dbReference>
<feature type="compositionally biased region" description="Low complexity" evidence="2">
    <location>
        <begin position="185"/>
        <end position="201"/>
    </location>
</feature>
<feature type="compositionally biased region" description="Basic and acidic residues" evidence="2">
    <location>
        <begin position="168"/>
        <end position="184"/>
    </location>
</feature>
<keyword evidence="1" id="KW-0175">Coiled coil</keyword>
<evidence type="ECO:0000256" key="3">
    <source>
        <dbReference type="SAM" id="Phobius"/>
    </source>
</evidence>
<dbReference type="SUPFAM" id="SSF58104">
    <property type="entry name" value="Methyl-accepting chemotaxis protein (MCP) signaling domain"/>
    <property type="match status" value="1"/>
</dbReference>
<dbReference type="Gene3D" id="1.20.5.300">
    <property type="match status" value="1"/>
</dbReference>
<feature type="compositionally biased region" description="Acidic residues" evidence="2">
    <location>
        <begin position="418"/>
        <end position="460"/>
    </location>
</feature>
<dbReference type="PROSITE" id="PS50192">
    <property type="entry name" value="T_SNARE"/>
    <property type="match status" value="1"/>
</dbReference>
<feature type="domain" description="T-SNARE coiled-coil homology" evidence="4">
    <location>
        <begin position="792"/>
        <end position="854"/>
    </location>
</feature>
<dbReference type="Proteomes" id="UP000030666">
    <property type="component" value="Unassembled WGS sequence"/>
</dbReference>
<feature type="transmembrane region" description="Helical" evidence="3">
    <location>
        <begin position="2082"/>
        <end position="2110"/>
    </location>
</feature>
<protein>
    <recommendedName>
        <fullName evidence="4">t-SNARE coiled-coil homology domain-containing protein</fullName>
    </recommendedName>
</protein>
<evidence type="ECO:0000256" key="1">
    <source>
        <dbReference type="SAM" id="Coils"/>
    </source>
</evidence>
<feature type="region of interest" description="Disordered" evidence="2">
    <location>
        <begin position="1598"/>
        <end position="1620"/>
    </location>
</feature>
<proteinExistence type="predicted"/>
<feature type="transmembrane region" description="Helical" evidence="3">
    <location>
        <begin position="2001"/>
        <end position="2025"/>
    </location>
</feature>
<dbReference type="PANTHER" id="PTHR34740">
    <property type="entry name" value="FINGER, C3HC4 TYPE, PUTATIVE-RELATED-RELATED"/>
    <property type="match status" value="1"/>
</dbReference>
<keyword evidence="3" id="KW-1133">Transmembrane helix</keyword>
<sequence length="2111" mass="255798">MVIDNEEKKKKWEYATDEYKTCSNNIDEDILKDDKDVSYFEKVKSSDNVLKYDECSPLKEKDTSYKGEHIKRGQFCKNKNNIYSDDDNNNIYNDDDNNNIYNDDDNNIYSCNNSCVSTHFGNTKRSDDMNNAENKKKKNEKDLFYDKVDEILNRQSDNDDDWIFNEDDEKKNKNNDGNDNRYDYNDLQNNNNNDNNKYDYNFYDDEKKNKNNDGDDNKYDYNHLQNNNNKYDYNHLQNNNNNKYDYNFDDDEKKKSHTPFDFYQEERQNKAYFLNIHTLNFEAHMLHALLKKNKYRLTKYNTNMNNMIYKYLYLYKKKKSLKYKHLKEQSYNNYTKHKTYNYHHTNEKEKKKNTHVDKQKIYVDDNKGNVSPEQVIHNKIENMEKDDKGKFNKTDQTNKLLNIDYYNKNNKYGYITPDNDDGDDYNDDNDNDDNYNDDNYNDDNYNDDNYNDDNYNDDNYNDEKKKKKNNLMDVHFLYMEYFIRKKKLTELTNIYNKYIYNKDNLLYLKKWYLKNVYILNSKGYDESNIRISDPKKIYEYNNINNNCSDIPGGENSDTSYYFSPPSIKTYCLNNYFICLLSKNNEIIVIGYKFINIHNLIFFKENNNIDDFFFKTEGPININFNYYKYPHYAVIKNDLWKNIKNIKNIHINDKNKLCVNTSNCVYVFEIFLSNSKVKYKYLYNYIEKGTFLNKENNISSSLHIKEKKLLYFTPYNIIYLNNNKNIFNSSITITKDIKFKYKILNTSFYKNNIYMVISYFNKITVFKNEAIYFVLQYDRNGDVVSEQEVNEKKKGENEMNKEVNKMNEEVNKMNEEVNKMDKEVNKMNEEVNKMDEEVNKMNKEVNKMNKEVNKMNKEANEMNKETNEMNKEANEMNKEANEMNKDEENEKYENHNYNYENNICINTNGYDKKGEDEEKYNLKDDYISYIPFLGILENNHFCAAYGKTLTVFEYVSKVVIKYKYILNHSIYFFKSCDNNIIIIYDKYKLYVYQIMLKGDSNFCILLLYEKKMNNVTSRVISEGYNIYESYDGFIQVNKKNVKVNKNDKIANFMFSLFNQDIVLNEQNSKKDVSFFYINLIYIYVLNNDKVDIIGDVCVLSDFSLKEEEKKIQIQKLLFFFFDPNAEYISYEYTPLRDITYTVSSLSSTLSCSLSGDEKKEEDSIMSLSKEDDRYHKYIIDDQDSYNLYRHYNNTNHYEYIKNKKEVILKDEEEDIYINNKIINKECIEELIHLCYLSIELSIKFNINLYEYTFHLFKIYNIENVYFYICEPYIINKKICLTHHSLIYNLVQYFKRFYSIFCLYDDTYYDLFLFFCTLLTSKGGDEIIKGHKDKNETDEGNKNETEEIYKNDNDDDNYDDDYYHHYGEHHHYDSIMNNGYLTKFIFLLKIQNKREHYELNYPHNHNTVPYKKKEKMDNMYHSNLMICEDKSKEYINEELITFDYYFINKYLNIKKNFKQIKKIYCFICIINKFCKFFENINLEKNLENIISLLPLHISSYLYNKHNEDKTTICEFFISYMIRKKNIFFFQFCIDNNIKNEMFPIYIPMYIFNNFYQTHFFLYYLYCVIFKKPFSIHMDTYVNEKRHMVYIKDMYVLKKKQKKKGNNQKQNHNYNDDINNKENNNNNNVPLHRICIDDSSYYDKVFFVYSPLLYEKEQNYGINKNIVNLIEYMCKRYDKKCLHIKEEKDILSGLFFKELNVIEGNYMPRFEENKNKNDKIKDDNYGNNDKRCGKKCHDLCDQKYDQTCNILNNNIYYKDETNLTMKFPLKVEKEHNNVPNMNNGSSIYKNVNTYNNFDNIKKIENITYEGANKLDMLKKGENINLFINKINCKSKMENILKEFNINDFFNLDKNGMFLLFQMSLSNCFYIMNNIFFFYHHNNNNMDRSSNYLINIFIENILEFYIHLNVTYVHYKNKLYFILQENVENLKDIYKHIIYKINTCVHYDEIRNFALKMKNFIIISSDIRSVQNNKMLTLIPWIIFQLFFIKNHMKKIIQCTTYMFLLFFIFSTDFLFDECINIYFIHLLMQFENKKYKKFNLAHRNNNNDNDNNDHMDRMRMRYYDDNNNNNDHTDRMRMRYYGIECVCAIMMIIIIIMIIRIECVCAIMIIVIII</sequence>
<dbReference type="InterPro" id="IPR038841">
    <property type="entry name" value="PF07_0086"/>
</dbReference>
<evidence type="ECO:0000256" key="2">
    <source>
        <dbReference type="SAM" id="MobiDB-lite"/>
    </source>
</evidence>
<accession>W7G9B0</accession>
<keyword evidence="3" id="KW-0472">Membrane</keyword>
<feature type="compositionally biased region" description="Acidic residues" evidence="2">
    <location>
        <begin position="158"/>
        <end position="167"/>
    </location>
</feature>
<feature type="region of interest" description="Disordered" evidence="2">
    <location>
        <begin position="1328"/>
        <end position="1352"/>
    </location>
</feature>
<evidence type="ECO:0000259" key="4">
    <source>
        <dbReference type="PROSITE" id="PS50192"/>
    </source>
</evidence>
<feature type="coiled-coil region" evidence="1">
    <location>
        <begin position="788"/>
        <end position="892"/>
    </location>
</feature>
<dbReference type="PANTHER" id="PTHR34740:SF5">
    <property type="entry name" value="POLYMERASE NUCLEOTIDYL TRANSFERASE DOMAIN-CONTAINING PROTEIN"/>
    <property type="match status" value="1"/>
</dbReference>
<feature type="region of interest" description="Disordered" evidence="2">
    <location>
        <begin position="158"/>
        <end position="227"/>
    </location>
</feature>
<evidence type="ECO:0000313" key="5">
    <source>
        <dbReference type="EMBL" id="EUT88288.1"/>
    </source>
</evidence>
<dbReference type="EMBL" id="KE123488">
    <property type="protein sequence ID" value="EUT88288.1"/>
    <property type="molecule type" value="Genomic_DNA"/>
</dbReference>
<keyword evidence="3" id="KW-0812">Transmembrane</keyword>
<organism evidence="5">
    <name type="scientific">Plasmodium falciparum Santa Lucia</name>
    <dbReference type="NCBI Taxonomy" id="478859"/>
    <lineage>
        <taxon>Eukaryota</taxon>
        <taxon>Sar</taxon>
        <taxon>Alveolata</taxon>
        <taxon>Apicomplexa</taxon>
        <taxon>Aconoidasida</taxon>
        <taxon>Haemosporida</taxon>
        <taxon>Plasmodiidae</taxon>
        <taxon>Plasmodium</taxon>
        <taxon>Plasmodium (Laverania)</taxon>
    </lineage>
</organism>
<feature type="region of interest" description="Disordered" evidence="2">
    <location>
        <begin position="412"/>
        <end position="464"/>
    </location>
</feature>
<reference evidence="5" key="1">
    <citation type="submission" date="2013-02" db="EMBL/GenBank/DDBJ databases">
        <title>The Genome Sequence of Plasmodium falciparum Santa Lucia.</title>
        <authorList>
            <consortium name="The Broad Institute Genome Sequencing Platform"/>
            <consortium name="The Broad Institute Genome Sequencing Center for Infectious Disease"/>
            <person name="Neafsey D."/>
            <person name="Cheeseman I."/>
            <person name="Volkman S."/>
            <person name="Adams J."/>
            <person name="Walker B."/>
            <person name="Young S.K."/>
            <person name="Zeng Q."/>
            <person name="Gargeya S."/>
            <person name="Fitzgerald M."/>
            <person name="Haas B."/>
            <person name="Abouelleil A."/>
            <person name="Alvarado L."/>
            <person name="Arachchi H.M."/>
            <person name="Berlin A.M."/>
            <person name="Chapman S.B."/>
            <person name="Dewar J."/>
            <person name="Goldberg J."/>
            <person name="Griggs A."/>
            <person name="Gujja S."/>
            <person name="Hansen M."/>
            <person name="Howarth C."/>
            <person name="Imamovic A."/>
            <person name="Larimer J."/>
            <person name="McCowan C."/>
            <person name="Murphy C."/>
            <person name="Neiman D."/>
            <person name="Pearson M."/>
            <person name="Priest M."/>
            <person name="Roberts A."/>
            <person name="Saif S."/>
            <person name="Shea T."/>
            <person name="Sisk P."/>
            <person name="Sykes S."/>
            <person name="Wortman J."/>
            <person name="Nusbaum C."/>
            <person name="Birren B."/>
        </authorList>
    </citation>
    <scope>NUCLEOTIDE SEQUENCE [LARGE SCALE GENOMIC DNA]</scope>
    <source>
        <strain evidence="5">Santa Lucia</strain>
    </source>
</reference>
<name>W7G9B0_PLAFA</name>
<feature type="transmembrane region" description="Helical" evidence="3">
    <location>
        <begin position="1853"/>
        <end position="1875"/>
    </location>
</feature>
<gene>
    <name evidence="5" type="ORF">PFAG_01747</name>
</gene>
<feature type="compositionally biased region" description="Basic and acidic residues" evidence="2">
    <location>
        <begin position="1328"/>
        <end position="1350"/>
    </location>
</feature>